<dbReference type="Gramene" id="OMERI08G06890.1">
    <property type="protein sequence ID" value="OMERI08G06890.1"/>
    <property type="gene ID" value="OMERI08G06890"/>
</dbReference>
<dbReference type="EnsemblPlants" id="OMERI08G06890.1">
    <property type="protein sequence ID" value="OMERI08G06890.1"/>
    <property type="gene ID" value="OMERI08G06890"/>
</dbReference>
<dbReference type="STRING" id="40149.A0A0E0EJF3"/>
<keyword evidence="2" id="KW-1185">Reference proteome</keyword>
<name>A0A0E0EJF3_9ORYZ</name>
<accession>A0A0E0EJF3</accession>
<evidence type="ECO:0008006" key="3">
    <source>
        <dbReference type="Google" id="ProtNLM"/>
    </source>
</evidence>
<dbReference type="Proteomes" id="UP000008021">
    <property type="component" value="Chromosome 8"/>
</dbReference>
<reference evidence="1" key="2">
    <citation type="submission" date="2018-05" db="EMBL/GenBank/DDBJ databases">
        <title>OmerRS3 (Oryza meridionalis Reference Sequence Version 3).</title>
        <authorList>
            <person name="Zhang J."/>
            <person name="Kudrna D."/>
            <person name="Lee S."/>
            <person name="Talag J."/>
            <person name="Welchert J."/>
            <person name="Wing R.A."/>
        </authorList>
    </citation>
    <scope>NUCLEOTIDE SEQUENCE [LARGE SCALE GENOMIC DNA]</scope>
    <source>
        <strain evidence="1">cv. OR44</strain>
    </source>
</reference>
<evidence type="ECO:0000313" key="1">
    <source>
        <dbReference type="EnsemblPlants" id="OMERI08G06890.1"/>
    </source>
</evidence>
<dbReference type="AlphaFoldDB" id="A0A0E0EJF3"/>
<proteinExistence type="predicted"/>
<organism evidence="1">
    <name type="scientific">Oryza meridionalis</name>
    <dbReference type="NCBI Taxonomy" id="40149"/>
    <lineage>
        <taxon>Eukaryota</taxon>
        <taxon>Viridiplantae</taxon>
        <taxon>Streptophyta</taxon>
        <taxon>Embryophyta</taxon>
        <taxon>Tracheophyta</taxon>
        <taxon>Spermatophyta</taxon>
        <taxon>Magnoliopsida</taxon>
        <taxon>Liliopsida</taxon>
        <taxon>Poales</taxon>
        <taxon>Poaceae</taxon>
        <taxon>BOP clade</taxon>
        <taxon>Oryzoideae</taxon>
        <taxon>Oryzeae</taxon>
        <taxon>Oryzinae</taxon>
        <taxon>Oryza</taxon>
    </lineage>
</organism>
<protein>
    <recommendedName>
        <fullName evidence="3">Dienelactone hydrolase domain-containing protein</fullName>
    </recommendedName>
</protein>
<sequence length="104" mass="10637">MISRANYHLRCSSAGASSVICLAAAAAAGGGAATAADPLRLPCLDNPPKLTADGDGEAGVVVDDLAGFPAYVTGNVHSGRAIILAFDIYGFEAPLLRYSIRQFL</sequence>
<dbReference type="HOGENOM" id="CLU_174294_0_0_1"/>
<reference evidence="1" key="1">
    <citation type="submission" date="2015-04" db="UniProtKB">
        <authorList>
            <consortium name="EnsemblPlants"/>
        </authorList>
    </citation>
    <scope>IDENTIFICATION</scope>
</reference>
<evidence type="ECO:0000313" key="2">
    <source>
        <dbReference type="Proteomes" id="UP000008021"/>
    </source>
</evidence>